<organism evidence="1">
    <name type="scientific">Anguilla anguilla</name>
    <name type="common">European freshwater eel</name>
    <name type="synonym">Muraena anguilla</name>
    <dbReference type="NCBI Taxonomy" id="7936"/>
    <lineage>
        <taxon>Eukaryota</taxon>
        <taxon>Metazoa</taxon>
        <taxon>Chordata</taxon>
        <taxon>Craniata</taxon>
        <taxon>Vertebrata</taxon>
        <taxon>Euteleostomi</taxon>
        <taxon>Actinopterygii</taxon>
        <taxon>Neopterygii</taxon>
        <taxon>Teleostei</taxon>
        <taxon>Anguilliformes</taxon>
        <taxon>Anguillidae</taxon>
        <taxon>Anguilla</taxon>
    </lineage>
</organism>
<sequence length="42" mass="4741">MNELQWRRAAVRQHCSSSLFLSRSDVRALGGLRAPHSFITVS</sequence>
<accession>A0A0E9QZV1</accession>
<reference evidence="1" key="2">
    <citation type="journal article" date="2015" name="Fish Shellfish Immunol.">
        <title>Early steps in the European eel (Anguilla anguilla)-Vibrio vulnificus interaction in the gills: Role of the RtxA13 toxin.</title>
        <authorList>
            <person name="Callol A."/>
            <person name="Pajuelo D."/>
            <person name="Ebbesson L."/>
            <person name="Teles M."/>
            <person name="MacKenzie S."/>
            <person name="Amaro C."/>
        </authorList>
    </citation>
    <scope>NUCLEOTIDE SEQUENCE</scope>
</reference>
<reference evidence="1" key="1">
    <citation type="submission" date="2014-11" db="EMBL/GenBank/DDBJ databases">
        <authorList>
            <person name="Amaro Gonzalez C."/>
        </authorList>
    </citation>
    <scope>NUCLEOTIDE SEQUENCE</scope>
</reference>
<dbReference type="EMBL" id="GBXM01086203">
    <property type="protein sequence ID" value="JAH22374.1"/>
    <property type="molecule type" value="Transcribed_RNA"/>
</dbReference>
<name>A0A0E9QZV1_ANGAN</name>
<dbReference type="AlphaFoldDB" id="A0A0E9QZV1"/>
<protein>
    <submittedName>
        <fullName evidence="1">Uncharacterized protein</fullName>
    </submittedName>
</protein>
<proteinExistence type="predicted"/>
<evidence type="ECO:0000313" key="1">
    <source>
        <dbReference type="EMBL" id="JAH22374.1"/>
    </source>
</evidence>